<evidence type="ECO:0000256" key="2">
    <source>
        <dbReference type="PIRSR" id="PIRSR015753-2"/>
    </source>
</evidence>
<dbReference type="AlphaFoldDB" id="A0A1C1CY86"/>
<feature type="active site" description="Nucleophile" evidence="1">
    <location>
        <position position="56"/>
    </location>
</feature>
<comment type="caution">
    <text evidence="5">The sequence shown here is derived from an EMBL/GenBank/DDBJ whole genome shotgun (WGS) entry which is preliminary data.</text>
</comment>
<dbReference type="Gene3D" id="3.40.30.10">
    <property type="entry name" value="Glutaredoxin"/>
    <property type="match status" value="2"/>
</dbReference>
<dbReference type="PANTHER" id="PTHR32419:SF6">
    <property type="entry name" value="GLUTATHIONE S-TRANSFERASE OMEGA-LIKE 1-RELATED"/>
    <property type="match status" value="1"/>
</dbReference>
<dbReference type="Gene3D" id="1.20.1050.10">
    <property type="match status" value="1"/>
</dbReference>
<dbReference type="Pfam" id="PF13409">
    <property type="entry name" value="GST_N_2"/>
    <property type="match status" value="1"/>
</dbReference>
<feature type="site" description="Lowers pKa of active site Cys" evidence="3">
    <location>
        <position position="323"/>
    </location>
</feature>
<dbReference type="eggNOG" id="KOG2903">
    <property type="taxonomic scope" value="Eukaryota"/>
</dbReference>
<sequence length="352" mass="40626">MSLQSTAEDPLPAKLYNEKGELQRPVSQFRNWISSEPGAKFPPEKGRYHLYVQYACPWGKRTAPSTVLVLGTDGVAAHRTLIVRKLKGLESVISVTSVHYHMSIVDSWRFVTPDEKLPLDDVTPDPLHPEFKRLRDLYFHAEPNYTGRFTVPVLWDKKTDTIVNNESSEIIRMLYTEFDQFLPEDKQKLDLYPKVLRQQIEETNAWTYDNVNNGVYRCGLGKTQEAYHKAVSTLFDSLDRIETHLSNISKDGPYYFRAAITEADVRLYVTIVRFDPVYVSLFKANRGMIRYQYPNIHRWVRNLYWNVPAFRDTTSFEHIKGHYFVSLTPVNPGGIVPEGPVPDILPLEENGV</sequence>
<dbReference type="InterPro" id="IPR004045">
    <property type="entry name" value="Glutathione_S-Trfase_N"/>
</dbReference>
<dbReference type="InterPro" id="IPR036249">
    <property type="entry name" value="Thioredoxin-like_sf"/>
</dbReference>
<proteinExistence type="predicted"/>
<feature type="active site" description="Proton donor/acceptor" evidence="1">
    <location>
        <position position="216"/>
    </location>
</feature>
<gene>
    <name evidence="5" type="primary">gto2</name>
    <name evidence="5" type="ORF">CLCR_10303</name>
</gene>
<dbReference type="InterPro" id="IPR036282">
    <property type="entry name" value="Glutathione-S-Trfase_C_sf"/>
</dbReference>
<protein>
    <submittedName>
        <fullName evidence="5">Glutathione S-transferase omega-like 2</fullName>
    </submittedName>
</protein>
<keyword evidence="5" id="KW-0808">Transferase</keyword>
<keyword evidence="6" id="KW-1185">Reference proteome</keyword>
<dbReference type="EMBL" id="LGRB01000008">
    <property type="protein sequence ID" value="OCT53504.1"/>
    <property type="molecule type" value="Genomic_DNA"/>
</dbReference>
<dbReference type="InterPro" id="IPR047047">
    <property type="entry name" value="GST_Omega-like_C"/>
</dbReference>
<feature type="site" description="Lowers pKa of active site Cys" evidence="3">
    <location>
        <position position="278"/>
    </location>
</feature>
<dbReference type="PANTHER" id="PTHR32419">
    <property type="entry name" value="GLUTATHIONYL-HYDROQUINONE REDUCTASE"/>
    <property type="match status" value="1"/>
</dbReference>
<evidence type="ECO:0000259" key="4">
    <source>
        <dbReference type="Pfam" id="PF13409"/>
    </source>
</evidence>
<evidence type="ECO:0000256" key="1">
    <source>
        <dbReference type="PIRSR" id="PIRSR015753-1"/>
    </source>
</evidence>
<dbReference type="VEuPathDB" id="FungiDB:CLCR_10303"/>
<dbReference type="Pfam" id="PF13410">
    <property type="entry name" value="GST_C_2"/>
    <property type="match status" value="1"/>
</dbReference>
<dbReference type="OrthoDB" id="2309723at2759"/>
<dbReference type="VEuPathDB" id="FungiDB:G647_00469"/>
<dbReference type="PIRSF" id="PIRSF015753">
    <property type="entry name" value="GST"/>
    <property type="match status" value="1"/>
</dbReference>
<dbReference type="STRING" id="86049.A0A1C1CY86"/>
<reference evidence="6" key="1">
    <citation type="submission" date="2015-07" db="EMBL/GenBank/DDBJ databases">
        <authorList>
            <person name="Teixeira M.M."/>
            <person name="Souza R.C."/>
            <person name="Almeida L.G."/>
            <person name="Vicente V.A."/>
            <person name="de Hoog S."/>
            <person name="Bocca A.L."/>
            <person name="de Almeida S.R."/>
            <person name="Vasconcelos A.T."/>
            <person name="Felipe M.S."/>
        </authorList>
    </citation>
    <scope>NUCLEOTIDE SEQUENCE [LARGE SCALE GENOMIC DNA]</scope>
    <source>
        <strain evidence="6">KSF</strain>
    </source>
</reference>
<dbReference type="GO" id="GO:0005737">
    <property type="term" value="C:cytoplasm"/>
    <property type="evidence" value="ECO:0007669"/>
    <property type="project" value="TreeGrafter"/>
</dbReference>
<dbReference type="SUPFAM" id="SSF47616">
    <property type="entry name" value="GST C-terminal domain-like"/>
    <property type="match status" value="1"/>
</dbReference>
<dbReference type="Proteomes" id="UP000094526">
    <property type="component" value="Unassembled WGS sequence"/>
</dbReference>
<accession>A0A1C1CY86</accession>
<dbReference type="InterPro" id="IPR016639">
    <property type="entry name" value="GST_Omega/GSH"/>
</dbReference>
<evidence type="ECO:0000256" key="3">
    <source>
        <dbReference type="PIRSR" id="PIRSR015753-3"/>
    </source>
</evidence>
<dbReference type="CDD" id="cd03190">
    <property type="entry name" value="GST_C_Omega_like"/>
    <property type="match status" value="1"/>
</dbReference>
<dbReference type="SUPFAM" id="SSF52833">
    <property type="entry name" value="Thioredoxin-like"/>
    <property type="match status" value="1"/>
</dbReference>
<feature type="binding site" evidence="2">
    <location>
        <begin position="166"/>
        <end position="167"/>
    </location>
    <ligand>
        <name>glutathione</name>
        <dbReference type="ChEBI" id="CHEBI:57925"/>
    </ligand>
</feature>
<evidence type="ECO:0000313" key="5">
    <source>
        <dbReference type="EMBL" id="OCT53504.1"/>
    </source>
</evidence>
<feature type="domain" description="GST N-terminal" evidence="4">
    <location>
        <begin position="77"/>
        <end position="176"/>
    </location>
</feature>
<feature type="binding site" evidence="2">
    <location>
        <position position="108"/>
    </location>
    <ligand>
        <name>glutathione</name>
        <dbReference type="ChEBI" id="CHEBI:57925"/>
    </ligand>
</feature>
<evidence type="ECO:0000313" key="6">
    <source>
        <dbReference type="Proteomes" id="UP000094526"/>
    </source>
</evidence>
<dbReference type="GO" id="GO:0004364">
    <property type="term" value="F:glutathione transferase activity"/>
    <property type="evidence" value="ECO:0007669"/>
    <property type="project" value="InterPro"/>
</dbReference>
<organism evidence="5 6">
    <name type="scientific">Cladophialophora carrionii</name>
    <dbReference type="NCBI Taxonomy" id="86049"/>
    <lineage>
        <taxon>Eukaryota</taxon>
        <taxon>Fungi</taxon>
        <taxon>Dikarya</taxon>
        <taxon>Ascomycota</taxon>
        <taxon>Pezizomycotina</taxon>
        <taxon>Eurotiomycetes</taxon>
        <taxon>Chaetothyriomycetidae</taxon>
        <taxon>Chaetothyriales</taxon>
        <taxon>Herpotrichiellaceae</taxon>
        <taxon>Cladophialophora</taxon>
    </lineage>
</organism>
<feature type="binding site" evidence="2">
    <location>
        <begin position="148"/>
        <end position="151"/>
    </location>
    <ligand>
        <name>glutathione</name>
        <dbReference type="ChEBI" id="CHEBI:57925"/>
    </ligand>
</feature>
<name>A0A1C1CY86_9EURO</name>